<feature type="compositionally biased region" description="Low complexity" evidence="1">
    <location>
        <begin position="163"/>
        <end position="173"/>
    </location>
</feature>
<evidence type="ECO:0000313" key="3">
    <source>
        <dbReference type="Proteomes" id="UP000242699"/>
    </source>
</evidence>
<dbReference type="AlphaFoldDB" id="A0A2T2WVE8"/>
<accession>A0A2T2WVE8</accession>
<dbReference type="Proteomes" id="UP000242699">
    <property type="component" value="Unassembled WGS sequence"/>
</dbReference>
<protein>
    <submittedName>
        <fullName evidence="2">Uncharacterized protein</fullName>
    </submittedName>
</protein>
<feature type="region of interest" description="Disordered" evidence="1">
    <location>
        <begin position="135"/>
        <end position="173"/>
    </location>
</feature>
<sequence length="173" mass="19132">MSRSYGYEETAESWAHQVWRLAIQQLSQQFRAWQGQAITVTGPQFWVSGRAKTSTQTGWIDYVTPLGFGLGWTVQGAWGQDAPSVLRVFIPWTDLWASTNRTQLRGTMMTATASGSDPVDISTWLSEWVGATTRQMPLKPVSPKKKTRQTEPEASAQAEDARSLVAAGRAAAR</sequence>
<reference evidence="2 3" key="1">
    <citation type="journal article" date="2014" name="BMC Genomics">
        <title>Comparison of environmental and isolate Sulfobacillus genomes reveals diverse carbon, sulfur, nitrogen, and hydrogen metabolisms.</title>
        <authorList>
            <person name="Justice N.B."/>
            <person name="Norman A."/>
            <person name="Brown C.T."/>
            <person name="Singh A."/>
            <person name="Thomas B.C."/>
            <person name="Banfield J.F."/>
        </authorList>
    </citation>
    <scope>NUCLEOTIDE SEQUENCE [LARGE SCALE GENOMIC DNA]</scope>
    <source>
        <strain evidence="2">AMDSBA1</strain>
    </source>
</reference>
<organism evidence="2 3">
    <name type="scientific">Sulfobacillus benefaciens</name>
    <dbReference type="NCBI Taxonomy" id="453960"/>
    <lineage>
        <taxon>Bacteria</taxon>
        <taxon>Bacillati</taxon>
        <taxon>Bacillota</taxon>
        <taxon>Clostridia</taxon>
        <taxon>Eubacteriales</taxon>
        <taxon>Clostridiales Family XVII. Incertae Sedis</taxon>
        <taxon>Sulfobacillus</taxon>
    </lineage>
</organism>
<proteinExistence type="predicted"/>
<dbReference type="EMBL" id="PXYT01000040">
    <property type="protein sequence ID" value="PSR26192.1"/>
    <property type="molecule type" value="Genomic_DNA"/>
</dbReference>
<evidence type="ECO:0000313" key="2">
    <source>
        <dbReference type="EMBL" id="PSR26192.1"/>
    </source>
</evidence>
<name>A0A2T2WVE8_9FIRM</name>
<evidence type="ECO:0000256" key="1">
    <source>
        <dbReference type="SAM" id="MobiDB-lite"/>
    </source>
</evidence>
<comment type="caution">
    <text evidence="2">The sequence shown here is derived from an EMBL/GenBank/DDBJ whole genome shotgun (WGS) entry which is preliminary data.</text>
</comment>
<gene>
    <name evidence="2" type="ORF">C7B43_14620</name>
</gene>